<evidence type="ECO:0000313" key="3">
    <source>
        <dbReference type="Proteomes" id="UP000321393"/>
    </source>
</evidence>
<feature type="region of interest" description="Disordered" evidence="1">
    <location>
        <begin position="318"/>
        <end position="338"/>
    </location>
</feature>
<evidence type="ECO:0000313" key="2">
    <source>
        <dbReference type="EMBL" id="KAA0047133.1"/>
    </source>
</evidence>
<dbReference type="AlphaFoldDB" id="A0A5A7TU86"/>
<name>A0A5A7TU86_CUCMM</name>
<evidence type="ECO:0000256" key="1">
    <source>
        <dbReference type="SAM" id="MobiDB-lite"/>
    </source>
</evidence>
<feature type="compositionally biased region" description="Polar residues" evidence="1">
    <location>
        <begin position="318"/>
        <end position="331"/>
    </location>
</feature>
<feature type="compositionally biased region" description="Low complexity" evidence="1">
    <location>
        <begin position="35"/>
        <end position="47"/>
    </location>
</feature>
<protein>
    <submittedName>
        <fullName evidence="2">Uncharacterized protein</fullName>
    </submittedName>
</protein>
<comment type="caution">
    <text evidence="2">The sequence shown here is derived from an EMBL/GenBank/DDBJ whole genome shotgun (WGS) entry which is preliminary data.</text>
</comment>
<dbReference type="EMBL" id="SSTE01013384">
    <property type="protein sequence ID" value="KAA0047133.1"/>
    <property type="molecule type" value="Genomic_DNA"/>
</dbReference>
<proteinExistence type="predicted"/>
<sequence length="420" mass="47198">MYQSQKTIKERNLLKGLKGKGRMKGLKFKEEKEASVSVSNLASSPSPKRGKLSQRAAQQIGVVGRFIGISQPGICPPRISLSTKEREIEGAQSNALVYVVAATFEIGKLQERPSRIQCHLGSHVAVEYDPLSSLGGAELAEPPAAKGWRWVRSRNSFVHTCRSDPSNFFDPVQKEAMATSAEDQPEPVEERGRVVSVEEEVREAGEESSSRQKGARSQEPAARSDEEEGRAVSLSSVSARVRKAGSLSGVRIPGQIRMSEAALRRKKKERNFYLERTFKKGIMFLRMKDPFNPPFPRHSLEQARSEGQMNMDINQSRGRGRFQTTTGSFLSNPREGKKRFRIRGRVETKGEGLVNGTDFQRKGEPSKPTKKIQAYRRLCSLIALLTLKSLRFAPFRRFRRRKLKQRSSAASHISKNDRRD</sequence>
<dbReference type="Proteomes" id="UP000321393">
    <property type="component" value="Unassembled WGS sequence"/>
</dbReference>
<accession>A0A5A7TU86</accession>
<reference evidence="2 3" key="1">
    <citation type="submission" date="2019-08" db="EMBL/GenBank/DDBJ databases">
        <title>Draft genome sequences of two oriental melons (Cucumis melo L. var makuwa).</title>
        <authorList>
            <person name="Kwon S.-Y."/>
        </authorList>
    </citation>
    <scope>NUCLEOTIDE SEQUENCE [LARGE SCALE GENOMIC DNA]</scope>
    <source>
        <strain evidence="3">cv. SW 3</strain>
        <tissue evidence="2">Leaf</tissue>
    </source>
</reference>
<gene>
    <name evidence="2" type="ORF">E6C27_scaffold49239G00010</name>
</gene>
<organism evidence="2 3">
    <name type="scientific">Cucumis melo var. makuwa</name>
    <name type="common">Oriental melon</name>
    <dbReference type="NCBI Taxonomy" id="1194695"/>
    <lineage>
        <taxon>Eukaryota</taxon>
        <taxon>Viridiplantae</taxon>
        <taxon>Streptophyta</taxon>
        <taxon>Embryophyta</taxon>
        <taxon>Tracheophyta</taxon>
        <taxon>Spermatophyta</taxon>
        <taxon>Magnoliopsida</taxon>
        <taxon>eudicotyledons</taxon>
        <taxon>Gunneridae</taxon>
        <taxon>Pentapetalae</taxon>
        <taxon>rosids</taxon>
        <taxon>fabids</taxon>
        <taxon>Cucurbitales</taxon>
        <taxon>Cucurbitaceae</taxon>
        <taxon>Benincaseae</taxon>
        <taxon>Cucumis</taxon>
    </lineage>
</organism>
<feature type="region of interest" description="Disordered" evidence="1">
    <location>
        <begin position="176"/>
        <end position="237"/>
    </location>
</feature>
<feature type="region of interest" description="Disordered" evidence="1">
    <location>
        <begin position="25"/>
        <end position="54"/>
    </location>
</feature>